<comment type="caution">
    <text evidence="4">The sequence shown here is derived from an EMBL/GenBank/DDBJ whole genome shotgun (WGS) entry which is preliminary data.</text>
</comment>
<keyword evidence="5" id="KW-1185">Reference proteome</keyword>
<organism evidence="4 5">
    <name type="scientific">Alteromonas gracilis</name>
    <dbReference type="NCBI Taxonomy" id="1479524"/>
    <lineage>
        <taxon>Bacteria</taxon>
        <taxon>Pseudomonadati</taxon>
        <taxon>Pseudomonadota</taxon>
        <taxon>Gammaproteobacteria</taxon>
        <taxon>Alteromonadales</taxon>
        <taxon>Alteromonadaceae</taxon>
        <taxon>Alteromonas/Salinimonas group</taxon>
        <taxon>Alteromonas</taxon>
    </lineage>
</organism>
<evidence type="ECO:0000313" key="5">
    <source>
        <dbReference type="Proteomes" id="UP000239539"/>
    </source>
</evidence>
<dbReference type="InterPro" id="IPR011330">
    <property type="entry name" value="Glyco_hydro/deAcase_b/a-brl"/>
</dbReference>
<evidence type="ECO:0000259" key="3">
    <source>
        <dbReference type="PROSITE" id="PS51677"/>
    </source>
</evidence>
<feature type="domain" description="NodB homology" evidence="3">
    <location>
        <begin position="143"/>
        <end position="346"/>
    </location>
</feature>
<evidence type="ECO:0000256" key="1">
    <source>
        <dbReference type="ARBA" id="ARBA00004613"/>
    </source>
</evidence>
<evidence type="ECO:0000313" key="4">
    <source>
        <dbReference type="EMBL" id="PRO67431.1"/>
    </source>
</evidence>
<reference evidence="5" key="1">
    <citation type="journal article" date="2020" name="Int. J. Syst. Evol. Microbiol.">
        <title>Alteromonas alba sp. nov., a marine bacterium isolated from the seawater of the West Pacific Ocean.</title>
        <authorList>
            <person name="Sun C."/>
            <person name="Wu Y.-H."/>
            <person name="Xamxidin M."/>
            <person name="Cheng H."/>
            <person name="Xu X.-W."/>
        </authorList>
    </citation>
    <scope>NUCLEOTIDE SEQUENCE [LARGE SCALE GENOMIC DNA]</scope>
    <source>
        <strain evidence="5">9a2</strain>
    </source>
</reference>
<dbReference type="PANTHER" id="PTHR34216:SF3">
    <property type="entry name" value="POLY-BETA-1,6-N-ACETYL-D-GLUCOSAMINE N-DEACETYLASE"/>
    <property type="match status" value="1"/>
</dbReference>
<dbReference type="EMBL" id="PVNO01000031">
    <property type="protein sequence ID" value="PRO67431.1"/>
    <property type="molecule type" value="Genomic_DNA"/>
</dbReference>
<dbReference type="Gene3D" id="3.20.20.370">
    <property type="entry name" value="Glycoside hydrolase/deacetylase"/>
    <property type="match status" value="1"/>
</dbReference>
<dbReference type="InterPro" id="IPR051398">
    <property type="entry name" value="Polysacch_Deacetylase"/>
</dbReference>
<dbReference type="RefSeq" id="WP_105932457.1">
    <property type="nucleotide sequence ID" value="NZ_PVNO01000031.1"/>
</dbReference>
<comment type="subcellular location">
    <subcellularLocation>
        <location evidence="1">Secreted</location>
    </subcellularLocation>
</comment>
<proteinExistence type="predicted"/>
<keyword evidence="2" id="KW-0732">Signal</keyword>
<name>A0ABX5CL08_9ALTE</name>
<evidence type="ECO:0000256" key="2">
    <source>
        <dbReference type="ARBA" id="ARBA00022729"/>
    </source>
</evidence>
<gene>
    <name evidence="4" type="ORF">C6Y39_17205</name>
</gene>
<dbReference type="PANTHER" id="PTHR34216">
    <property type="match status" value="1"/>
</dbReference>
<protein>
    <submittedName>
        <fullName evidence="4">Polysaccharide deacetylase</fullName>
    </submittedName>
</protein>
<dbReference type="CDD" id="cd10973">
    <property type="entry name" value="CE4_DAC_u4_5s"/>
    <property type="match status" value="1"/>
</dbReference>
<dbReference type="InterPro" id="IPR002509">
    <property type="entry name" value="NODB_dom"/>
</dbReference>
<dbReference type="Proteomes" id="UP000239539">
    <property type="component" value="Unassembled WGS sequence"/>
</dbReference>
<dbReference type="PROSITE" id="PS51677">
    <property type="entry name" value="NODB"/>
    <property type="match status" value="1"/>
</dbReference>
<accession>A0ABX5CL08</accession>
<dbReference type="Pfam" id="PF01522">
    <property type="entry name" value="Polysacc_deac_1"/>
    <property type="match status" value="1"/>
</dbReference>
<dbReference type="SUPFAM" id="SSF88713">
    <property type="entry name" value="Glycoside hydrolase/deacetylase"/>
    <property type="match status" value="1"/>
</dbReference>
<sequence>MLSNLIGHSVDDDMKTNTLIQNKAKNRINLNVLSSMLVGVFSALFFESSFASGAEEYTAANPVSSIKSNIQHEGGTSSKPSISTVPNAAILLYHHVSSSTPASTSISLEAFKSHMEYLDAHHTVVPLQDVVSAIQHNTTLPEKAVAITFDDGYANILENAHPILADLGFPYTIFINPDEIGVGPKQLTWEQVIAMHNDGVVFANHTLDHLHMLNGEQEMDERAWLDKVWQNVESAEKKIEDKLDSSLKYLAYPFGEYNTALANKLKTEGYIGFGQHSGAVGPTSNMQALPRFPAAGPYANLATLKTKLNSLAMPVTHSSHENPRMTTRNLSSPISLTINSDDVRLAQVNCFFGGDTIKTSVEGSVLSFNLSETLPVGRSRVNCTAPSKTQAGRYYWYSTPFFVADEKGNYPD</sequence>